<comment type="subcellular location">
    <subcellularLocation>
        <location evidence="4">Membrane</location>
        <topology evidence="4">Multi-pass membrane protein</topology>
    </subcellularLocation>
</comment>
<keyword evidence="4" id="KW-0406">Ion transport</keyword>
<evidence type="ECO:0000256" key="4">
    <source>
        <dbReference type="RuleBase" id="RU367022"/>
    </source>
</evidence>
<dbReference type="Pfam" id="PF04145">
    <property type="entry name" value="Ctr"/>
    <property type="match status" value="1"/>
</dbReference>
<keyword evidence="4" id="KW-0186">Copper</keyword>
<evidence type="ECO:0000313" key="6">
    <source>
        <dbReference type="WBParaSite" id="TREG1_41420.1"/>
    </source>
</evidence>
<dbReference type="Proteomes" id="UP000050795">
    <property type="component" value="Unassembled WGS sequence"/>
</dbReference>
<keyword evidence="4" id="KW-0813">Transport</keyword>
<dbReference type="PANTHER" id="PTHR12483:SF115">
    <property type="entry name" value="COPPER TRANSPORT PROTEIN"/>
    <property type="match status" value="1"/>
</dbReference>
<keyword evidence="3 4" id="KW-0472">Membrane</keyword>
<keyword evidence="2 4" id="KW-1133">Transmembrane helix</keyword>
<evidence type="ECO:0000256" key="2">
    <source>
        <dbReference type="ARBA" id="ARBA00022989"/>
    </source>
</evidence>
<keyword evidence="4" id="KW-0187">Copper transport</keyword>
<sequence>MADCTHHEYSFTSCPPASLNGDICFIQIEGHRHCRKLALASAAPLEHLQHEEAIVACLGSFLFAIIYEALEALRHNLLLRAACNNRCPLPYNSTMHTHNSFGGSTACPGCSIPSDNNSNKVYLNPPDANDEIHVNVAPDSYVQRLRSFCSGYHLVQTFLHMLHTFMGYMLMLIVMTYNVYLLLAVIFGFTLGYFLFAQNRALLLRSHSCCH</sequence>
<comment type="similarity">
    <text evidence="4">Belongs to the copper transporter (Ctr) (TC 1.A.56) family. SLC31A subfamily.</text>
</comment>
<protein>
    <recommendedName>
        <fullName evidence="4">Copper transport protein</fullName>
    </recommendedName>
</protein>
<keyword evidence="5" id="KW-1185">Reference proteome</keyword>
<dbReference type="GO" id="GO:0016020">
    <property type="term" value="C:membrane"/>
    <property type="evidence" value="ECO:0007669"/>
    <property type="project" value="UniProtKB-SubCell"/>
</dbReference>
<reference evidence="6" key="2">
    <citation type="submission" date="2023-11" db="UniProtKB">
        <authorList>
            <consortium name="WormBaseParasite"/>
        </authorList>
    </citation>
    <scope>IDENTIFICATION</scope>
</reference>
<reference evidence="5" key="1">
    <citation type="submission" date="2022-06" db="EMBL/GenBank/DDBJ databases">
        <authorList>
            <person name="Berger JAMES D."/>
            <person name="Berger JAMES D."/>
        </authorList>
    </citation>
    <scope>NUCLEOTIDE SEQUENCE [LARGE SCALE GENOMIC DNA]</scope>
</reference>
<evidence type="ECO:0000256" key="1">
    <source>
        <dbReference type="ARBA" id="ARBA00022692"/>
    </source>
</evidence>
<name>A0AA85JQV4_TRIRE</name>
<dbReference type="AlphaFoldDB" id="A0AA85JQV4"/>
<proteinExistence type="inferred from homology"/>
<organism evidence="5 6">
    <name type="scientific">Trichobilharzia regenti</name>
    <name type="common">Nasal bird schistosome</name>
    <dbReference type="NCBI Taxonomy" id="157069"/>
    <lineage>
        <taxon>Eukaryota</taxon>
        <taxon>Metazoa</taxon>
        <taxon>Spiralia</taxon>
        <taxon>Lophotrochozoa</taxon>
        <taxon>Platyhelminthes</taxon>
        <taxon>Trematoda</taxon>
        <taxon>Digenea</taxon>
        <taxon>Strigeidida</taxon>
        <taxon>Schistosomatoidea</taxon>
        <taxon>Schistosomatidae</taxon>
        <taxon>Trichobilharzia</taxon>
    </lineage>
</organism>
<dbReference type="InterPro" id="IPR007274">
    <property type="entry name" value="Cop_transporter"/>
</dbReference>
<dbReference type="PANTHER" id="PTHR12483">
    <property type="entry name" value="SOLUTE CARRIER FAMILY 31 COPPER TRANSPORTERS"/>
    <property type="match status" value="1"/>
</dbReference>
<evidence type="ECO:0000313" key="5">
    <source>
        <dbReference type="Proteomes" id="UP000050795"/>
    </source>
</evidence>
<keyword evidence="1 4" id="KW-0812">Transmembrane</keyword>
<accession>A0AA85JQV4</accession>
<dbReference type="GO" id="GO:0005375">
    <property type="term" value="F:copper ion transmembrane transporter activity"/>
    <property type="evidence" value="ECO:0007669"/>
    <property type="project" value="UniProtKB-UniRule"/>
</dbReference>
<feature type="transmembrane region" description="Helical" evidence="4">
    <location>
        <begin position="179"/>
        <end position="196"/>
    </location>
</feature>
<evidence type="ECO:0000256" key="3">
    <source>
        <dbReference type="ARBA" id="ARBA00023136"/>
    </source>
</evidence>
<dbReference type="WBParaSite" id="TREG1_41420.1">
    <property type="protein sequence ID" value="TREG1_41420.1"/>
    <property type="gene ID" value="TREG1_41420"/>
</dbReference>